<evidence type="ECO:0000313" key="3">
    <source>
        <dbReference type="EMBL" id="KFI72624.1"/>
    </source>
</evidence>
<proteinExistence type="predicted"/>
<organism evidence="3 4">
    <name type="scientific">Bifidobacterium minimum</name>
    <dbReference type="NCBI Taxonomy" id="1693"/>
    <lineage>
        <taxon>Bacteria</taxon>
        <taxon>Bacillati</taxon>
        <taxon>Actinomycetota</taxon>
        <taxon>Actinomycetes</taxon>
        <taxon>Bifidobacteriales</taxon>
        <taxon>Bifidobacteriaceae</taxon>
        <taxon>Bifidobacterium</taxon>
    </lineage>
</organism>
<dbReference type="AlphaFoldDB" id="A0A087BNM4"/>
<keyword evidence="2" id="KW-0472">Membrane</keyword>
<dbReference type="RefSeq" id="WP_022860645.1">
    <property type="nucleotide sequence ID" value="NZ_JGZD01000009.1"/>
</dbReference>
<keyword evidence="2" id="KW-0812">Transmembrane</keyword>
<evidence type="ECO:0000256" key="2">
    <source>
        <dbReference type="SAM" id="Phobius"/>
    </source>
</evidence>
<gene>
    <name evidence="3" type="ORF">BMIN_0522</name>
</gene>
<keyword evidence="4" id="KW-1185">Reference proteome</keyword>
<dbReference type="Proteomes" id="UP000029014">
    <property type="component" value="Unassembled WGS sequence"/>
</dbReference>
<evidence type="ECO:0000313" key="4">
    <source>
        <dbReference type="Proteomes" id="UP000029014"/>
    </source>
</evidence>
<reference evidence="3 4" key="1">
    <citation type="submission" date="2014-03" db="EMBL/GenBank/DDBJ databases">
        <title>Genomics of Bifidobacteria.</title>
        <authorList>
            <person name="Ventura M."/>
            <person name="Milani C."/>
            <person name="Lugli G.A."/>
        </authorList>
    </citation>
    <scope>NUCLEOTIDE SEQUENCE [LARGE SCALE GENOMIC DNA]</scope>
    <source>
        <strain evidence="3 4">LMG 11592</strain>
    </source>
</reference>
<dbReference type="STRING" id="1693.BMIN_0522"/>
<dbReference type="EMBL" id="JGZD01000009">
    <property type="protein sequence ID" value="KFI72624.1"/>
    <property type="molecule type" value="Genomic_DNA"/>
</dbReference>
<keyword evidence="2" id="KW-1133">Transmembrane helix</keyword>
<name>A0A087BNM4_9BIFI</name>
<comment type="caution">
    <text evidence="3">The sequence shown here is derived from an EMBL/GenBank/DDBJ whole genome shotgun (WGS) entry which is preliminary data.</text>
</comment>
<feature type="transmembrane region" description="Helical" evidence="2">
    <location>
        <begin position="6"/>
        <end position="26"/>
    </location>
</feature>
<sequence>MTWWMWLVLIIAAIAIFVAGCVYAVLRGLSALRSMGGTVSAISSAVDAMNDPGAATDAGHTASFALPLSQVARRYEDTRIDIERRRARNHMMHRRIWRNWDRTSIPESLTDTGFEPSSAPMPMDRASTRKASTVSDARDGRHQ</sequence>
<accession>A0A087BNM4</accession>
<feature type="region of interest" description="Disordered" evidence="1">
    <location>
        <begin position="106"/>
        <end position="143"/>
    </location>
</feature>
<evidence type="ECO:0000256" key="1">
    <source>
        <dbReference type="SAM" id="MobiDB-lite"/>
    </source>
</evidence>
<protein>
    <submittedName>
        <fullName evidence="3">Uncharacterized protein</fullName>
    </submittedName>
</protein>